<evidence type="ECO:0000256" key="1">
    <source>
        <dbReference type="ARBA" id="ARBA00001974"/>
    </source>
</evidence>
<dbReference type="OrthoDB" id="9781621at2"/>
<protein>
    <submittedName>
        <fullName evidence="7">NAD(P)/FAD-dependent oxidoreductase</fullName>
    </submittedName>
</protein>
<comment type="caution">
    <text evidence="7">The sequence shown here is derived from an EMBL/GenBank/DDBJ whole genome shotgun (WGS) entry which is preliminary data.</text>
</comment>
<keyword evidence="8" id="KW-1185">Reference proteome</keyword>
<accession>A0A3A6PEQ0</accession>
<dbReference type="PRINTS" id="PR00368">
    <property type="entry name" value="FADPNR"/>
</dbReference>
<keyword evidence="5" id="KW-0560">Oxidoreductase</keyword>
<dbReference type="PANTHER" id="PTHR42913">
    <property type="entry name" value="APOPTOSIS-INDUCING FACTOR 1"/>
    <property type="match status" value="1"/>
</dbReference>
<sequence>MKQIVILGGGYAGLLCALTVRKFVYDNEAVVTLINRSSSHQLITELHRLAAGNLPEQAVALSLTKLLKGKRVQLVTEEVTGIDAEQREVRTSGGDYSYDYLVVAMGSQTAYYGIPGLEKHSLPLKSIHEANRINRHIQESLSRYNQSRRPADATIVVGGGGLSGIEMVGEIADMLPKWCGEHGIQREDIKLYGIEASPSILPGFPAELAARAQSSLERRGAKFIVGVPIAAYDYPVVLLKNGQSIATHTLIWTGGIQGNPIVADSAIDTLRGRAVVNDYLQSTSHHNIFVAGDSAICYQDNGQPLPPSAQLAWQMGEAAGYNLFAMMNGMPLQPFKPVIYGKLASLGRKDAVAALGRHDRPLKGLPASLMKEASKAKYLTHIRGLQAYLH</sequence>
<evidence type="ECO:0000256" key="5">
    <source>
        <dbReference type="ARBA" id="ARBA00023002"/>
    </source>
</evidence>
<reference evidence="7 8" key="1">
    <citation type="submission" date="2018-09" db="EMBL/GenBank/DDBJ databases">
        <title>Paenibacillus aracenensis nov. sp. isolated from a cave in southern Spain.</title>
        <authorList>
            <person name="Jurado V."/>
            <person name="Gutierrez-Patricio S."/>
            <person name="Gonzalez-Pimentel J.L."/>
            <person name="Miller A.Z."/>
            <person name="Laiz L."/>
            <person name="Saiz-Jimenez C."/>
        </authorList>
    </citation>
    <scope>NUCLEOTIDE SEQUENCE [LARGE SCALE GENOMIC DNA]</scope>
    <source>
        <strain evidence="7 8">JCM 19203</strain>
    </source>
</reference>
<dbReference type="InterPro" id="IPR036188">
    <property type="entry name" value="FAD/NAD-bd_sf"/>
</dbReference>
<dbReference type="GO" id="GO:0019646">
    <property type="term" value="P:aerobic electron transport chain"/>
    <property type="evidence" value="ECO:0007669"/>
    <property type="project" value="TreeGrafter"/>
</dbReference>
<dbReference type="SUPFAM" id="SSF51905">
    <property type="entry name" value="FAD/NAD(P)-binding domain"/>
    <property type="match status" value="2"/>
</dbReference>
<evidence type="ECO:0000256" key="2">
    <source>
        <dbReference type="ARBA" id="ARBA00005272"/>
    </source>
</evidence>
<dbReference type="InterPro" id="IPR051169">
    <property type="entry name" value="NADH-Q_oxidoreductase"/>
</dbReference>
<evidence type="ECO:0000256" key="3">
    <source>
        <dbReference type="ARBA" id="ARBA00022630"/>
    </source>
</evidence>
<dbReference type="AlphaFoldDB" id="A0A3A6PEQ0"/>
<comment type="similarity">
    <text evidence="2">Belongs to the NADH dehydrogenase family.</text>
</comment>
<name>A0A3A6PEQ0_9BACL</name>
<feature type="domain" description="FAD/NAD(P)-binding" evidence="6">
    <location>
        <begin position="3"/>
        <end position="316"/>
    </location>
</feature>
<organism evidence="7 8">
    <name type="scientific">Paenibacillus pinisoli</name>
    <dbReference type="NCBI Taxonomy" id="1276110"/>
    <lineage>
        <taxon>Bacteria</taxon>
        <taxon>Bacillati</taxon>
        <taxon>Bacillota</taxon>
        <taxon>Bacilli</taxon>
        <taxon>Bacillales</taxon>
        <taxon>Paenibacillaceae</taxon>
        <taxon>Paenibacillus</taxon>
    </lineage>
</organism>
<comment type="cofactor">
    <cofactor evidence="1">
        <name>FAD</name>
        <dbReference type="ChEBI" id="CHEBI:57692"/>
    </cofactor>
</comment>
<dbReference type="EMBL" id="QXQB01000003">
    <property type="protein sequence ID" value="RJX39195.1"/>
    <property type="molecule type" value="Genomic_DNA"/>
</dbReference>
<dbReference type="InterPro" id="IPR023753">
    <property type="entry name" value="FAD/NAD-binding_dom"/>
</dbReference>
<proteinExistence type="inferred from homology"/>
<dbReference type="Gene3D" id="3.50.50.100">
    <property type="match status" value="1"/>
</dbReference>
<dbReference type="PANTHER" id="PTHR42913:SF3">
    <property type="entry name" value="64 KDA MITOCHONDRIAL NADH DEHYDROGENASE (EUROFUNG)"/>
    <property type="match status" value="1"/>
</dbReference>
<evidence type="ECO:0000256" key="4">
    <source>
        <dbReference type="ARBA" id="ARBA00022827"/>
    </source>
</evidence>
<evidence type="ECO:0000259" key="6">
    <source>
        <dbReference type="Pfam" id="PF07992"/>
    </source>
</evidence>
<gene>
    <name evidence="7" type="ORF">D3P09_17045</name>
</gene>
<dbReference type="RefSeq" id="WP_120112397.1">
    <property type="nucleotide sequence ID" value="NZ_QXQB01000003.1"/>
</dbReference>
<keyword evidence="4" id="KW-0274">FAD</keyword>
<dbReference type="GO" id="GO:0003955">
    <property type="term" value="F:NAD(P)H dehydrogenase (quinone) activity"/>
    <property type="evidence" value="ECO:0007669"/>
    <property type="project" value="TreeGrafter"/>
</dbReference>
<dbReference type="Proteomes" id="UP000267798">
    <property type="component" value="Unassembled WGS sequence"/>
</dbReference>
<dbReference type="Pfam" id="PF07992">
    <property type="entry name" value="Pyr_redox_2"/>
    <property type="match status" value="1"/>
</dbReference>
<evidence type="ECO:0000313" key="8">
    <source>
        <dbReference type="Proteomes" id="UP000267798"/>
    </source>
</evidence>
<keyword evidence="3" id="KW-0285">Flavoprotein</keyword>
<evidence type="ECO:0000313" key="7">
    <source>
        <dbReference type="EMBL" id="RJX39195.1"/>
    </source>
</evidence>